<accession>A0A0E3LLV5</accession>
<dbReference type="PATRIC" id="fig|1434109.4.peg.3492"/>
<dbReference type="HOGENOM" id="CLU_180505_0_0_2"/>
<evidence type="ECO:0000313" key="1">
    <source>
        <dbReference type="EMBL" id="AKB51931.1"/>
    </source>
</evidence>
<proteinExistence type="predicted"/>
<gene>
    <name evidence="1" type="ORF">MSBRW_2678</name>
</gene>
<dbReference type="KEGG" id="mbw:MSBRW_2678"/>
<dbReference type="RefSeq" id="WP_011307039.1">
    <property type="nucleotide sequence ID" value="NZ_CP009526.1"/>
</dbReference>
<dbReference type="AlphaFoldDB" id="A0A0E3LLV5"/>
<organism evidence="1 2">
    <name type="scientific">Methanosarcina barkeri str. Wiesmoor</name>
    <dbReference type="NCBI Taxonomy" id="1434109"/>
    <lineage>
        <taxon>Archaea</taxon>
        <taxon>Methanobacteriati</taxon>
        <taxon>Methanobacteriota</taxon>
        <taxon>Stenosarchaea group</taxon>
        <taxon>Methanomicrobia</taxon>
        <taxon>Methanosarcinales</taxon>
        <taxon>Methanosarcinaceae</taxon>
        <taxon>Methanosarcina</taxon>
    </lineage>
</organism>
<sequence>MSFALNIETNFSPQEVTEAIRSALEHEKHVARYKIKSYSAICRDFETKFGFSSAELQVKLETPTINKESSFFDWYVAKRGLDHWNKRLEILSGISF</sequence>
<evidence type="ECO:0000313" key="2">
    <source>
        <dbReference type="Proteomes" id="UP000033038"/>
    </source>
</evidence>
<dbReference type="EMBL" id="CP009526">
    <property type="protein sequence ID" value="AKB51931.1"/>
    <property type="molecule type" value="Genomic_DNA"/>
</dbReference>
<dbReference type="Proteomes" id="UP000033038">
    <property type="component" value="Chromosome"/>
</dbReference>
<protein>
    <submittedName>
        <fullName evidence="1">Uncharacterized protein</fullName>
    </submittedName>
</protein>
<name>A0A0E3LLV5_METBA</name>
<dbReference type="GeneID" id="24824255"/>
<reference evidence="1 2" key="1">
    <citation type="submission" date="2014-07" db="EMBL/GenBank/DDBJ databases">
        <title>Methanogenic archaea and the global carbon cycle.</title>
        <authorList>
            <person name="Henriksen J.R."/>
            <person name="Luke J."/>
            <person name="Reinhart S."/>
            <person name="Benedict M.N."/>
            <person name="Youngblut N.D."/>
            <person name="Metcalf M.E."/>
            <person name="Whitaker R.J."/>
            <person name="Metcalf W.W."/>
        </authorList>
    </citation>
    <scope>NUCLEOTIDE SEQUENCE [LARGE SCALE GENOMIC DNA]</scope>
    <source>
        <strain evidence="1 2">Wiesmoor</strain>
    </source>
</reference>